<dbReference type="Pfam" id="PF11588">
    <property type="entry name" value="DUF3243"/>
    <property type="match status" value="1"/>
</dbReference>
<evidence type="ECO:0000313" key="1">
    <source>
        <dbReference type="EMBL" id="TWI53318.1"/>
    </source>
</evidence>
<dbReference type="OrthoDB" id="2418090at2"/>
<evidence type="ECO:0000313" key="2">
    <source>
        <dbReference type="Proteomes" id="UP000315711"/>
    </source>
</evidence>
<sequence length="113" mass="13272">MSEKNHVVEKQGDLHIDRVEDTIKRMDHENIDEIVASFDGFKRYLDDRIGIAKKIGLNDEQLAIVAEKIANYLAEHVEPKNREEKLLQELWKVGEKEERHMLAHMLVKLIDQE</sequence>
<accession>A0A562Q9C7</accession>
<protein>
    <submittedName>
        <fullName evidence="1">Uncharacterized protein DUF3243</fullName>
    </submittedName>
</protein>
<keyword evidence="2" id="KW-1185">Reference proteome</keyword>
<comment type="caution">
    <text evidence="1">The sequence shown here is derived from an EMBL/GenBank/DDBJ whole genome shotgun (WGS) entry which is preliminary data.</text>
</comment>
<dbReference type="Proteomes" id="UP000315711">
    <property type="component" value="Unassembled WGS sequence"/>
</dbReference>
<organism evidence="1 2">
    <name type="scientific">Halalkalibacter nanhaiisediminis</name>
    <dbReference type="NCBI Taxonomy" id="688079"/>
    <lineage>
        <taxon>Bacteria</taxon>
        <taxon>Bacillati</taxon>
        <taxon>Bacillota</taxon>
        <taxon>Bacilli</taxon>
        <taxon>Bacillales</taxon>
        <taxon>Bacillaceae</taxon>
        <taxon>Halalkalibacter</taxon>
    </lineage>
</organism>
<dbReference type="AlphaFoldDB" id="A0A562Q9C7"/>
<gene>
    <name evidence="1" type="ORF">IQ10_03453</name>
</gene>
<dbReference type="EMBL" id="VLKZ01000013">
    <property type="protein sequence ID" value="TWI53318.1"/>
    <property type="molecule type" value="Genomic_DNA"/>
</dbReference>
<name>A0A562Q9C7_9BACI</name>
<dbReference type="Gene3D" id="1.10.760.20">
    <property type="entry name" value="Protein of unknown function DUF3243"/>
    <property type="match status" value="1"/>
</dbReference>
<dbReference type="InterPro" id="IPR021637">
    <property type="entry name" value="DUF3243"/>
</dbReference>
<proteinExistence type="predicted"/>
<dbReference type="InterPro" id="IPR038292">
    <property type="entry name" value="YmfJ/YflH_sf"/>
</dbReference>
<reference evidence="1 2" key="1">
    <citation type="journal article" date="2015" name="Stand. Genomic Sci.">
        <title>Genomic Encyclopedia of Bacterial and Archaeal Type Strains, Phase III: the genomes of soil and plant-associated and newly described type strains.</title>
        <authorList>
            <person name="Whitman W.B."/>
            <person name="Woyke T."/>
            <person name="Klenk H.P."/>
            <person name="Zhou Y."/>
            <person name="Lilburn T.G."/>
            <person name="Beck B.J."/>
            <person name="De Vos P."/>
            <person name="Vandamme P."/>
            <person name="Eisen J.A."/>
            <person name="Garrity G."/>
            <person name="Hugenholtz P."/>
            <person name="Kyrpides N.C."/>
        </authorList>
    </citation>
    <scope>NUCLEOTIDE SEQUENCE [LARGE SCALE GENOMIC DNA]</scope>
    <source>
        <strain evidence="1 2">CGMCC 1.10116</strain>
    </source>
</reference>
<dbReference type="RefSeq" id="WP_144451632.1">
    <property type="nucleotide sequence ID" value="NZ_VLKZ01000013.1"/>
</dbReference>